<dbReference type="EMBL" id="REFC01000014">
    <property type="protein sequence ID" value="RMA57895.1"/>
    <property type="molecule type" value="Genomic_DNA"/>
</dbReference>
<keyword evidence="3" id="KW-1185">Reference proteome</keyword>
<keyword evidence="1" id="KW-0732">Signal</keyword>
<dbReference type="AlphaFoldDB" id="A0A3L9YIB2"/>
<dbReference type="Pfam" id="PF07920">
    <property type="entry name" value="DUF1684"/>
    <property type="match status" value="1"/>
</dbReference>
<dbReference type="PANTHER" id="PTHR41913:SF1">
    <property type="entry name" value="DUF1684 DOMAIN-CONTAINING PROTEIN"/>
    <property type="match status" value="1"/>
</dbReference>
<dbReference type="OrthoDB" id="5493262at2"/>
<evidence type="ECO:0000313" key="3">
    <source>
        <dbReference type="Proteomes" id="UP000271339"/>
    </source>
</evidence>
<name>A0A3L9YIB2_9FLAO</name>
<organism evidence="2 3">
    <name type="scientific">Ulvibacter antarcticus</name>
    <dbReference type="NCBI Taxonomy" id="442714"/>
    <lineage>
        <taxon>Bacteria</taxon>
        <taxon>Pseudomonadati</taxon>
        <taxon>Bacteroidota</taxon>
        <taxon>Flavobacteriia</taxon>
        <taxon>Flavobacteriales</taxon>
        <taxon>Flavobacteriaceae</taxon>
        <taxon>Ulvibacter</taxon>
    </lineage>
</organism>
<protein>
    <recommendedName>
        <fullName evidence="4">DUF1684 domain-containing protein</fullName>
    </recommendedName>
</protein>
<dbReference type="RefSeq" id="WP_121908243.1">
    <property type="nucleotide sequence ID" value="NZ_REFC01000014.1"/>
</dbReference>
<gene>
    <name evidence="2" type="ORF">BXY75_2702</name>
</gene>
<dbReference type="PANTHER" id="PTHR41913">
    <property type="entry name" value="DUF1684 DOMAIN-CONTAINING PROTEIN"/>
    <property type="match status" value="1"/>
</dbReference>
<feature type="signal peptide" evidence="1">
    <location>
        <begin position="1"/>
        <end position="18"/>
    </location>
</feature>
<evidence type="ECO:0008006" key="4">
    <source>
        <dbReference type="Google" id="ProtNLM"/>
    </source>
</evidence>
<proteinExistence type="predicted"/>
<dbReference type="InterPro" id="IPR012467">
    <property type="entry name" value="DUF1684"/>
</dbReference>
<reference evidence="2 3" key="1">
    <citation type="submission" date="2018-10" db="EMBL/GenBank/DDBJ databases">
        <title>Genomic Encyclopedia of Archaeal and Bacterial Type Strains, Phase II (KMG-II): from individual species to whole genera.</title>
        <authorList>
            <person name="Goeker M."/>
        </authorList>
    </citation>
    <scope>NUCLEOTIDE SEQUENCE [LARGE SCALE GENOMIC DNA]</scope>
    <source>
        <strain evidence="2 3">DSM 23424</strain>
    </source>
</reference>
<evidence type="ECO:0000256" key="1">
    <source>
        <dbReference type="SAM" id="SignalP"/>
    </source>
</evidence>
<feature type="chain" id="PRO_5018068667" description="DUF1684 domain-containing protein" evidence="1">
    <location>
        <begin position="19"/>
        <end position="200"/>
    </location>
</feature>
<evidence type="ECO:0000313" key="2">
    <source>
        <dbReference type="EMBL" id="RMA57895.1"/>
    </source>
</evidence>
<comment type="caution">
    <text evidence="2">The sequence shown here is derived from an EMBL/GenBank/DDBJ whole genome shotgun (WGS) entry which is preliminary data.</text>
</comment>
<accession>A0A3L9YIB2</accession>
<sequence length="200" mass="23214">MKKHIILILLLIANTIWAQQEIIDEIKAYQISESEKFADPETSILDEKDLKDFKELKYYPINLDFQVEAIFNRTPDEKPFLMPTTTDRLPEYVKYGEAQFEIDGKQFKLDLFQSTTPYEEEGYEDYLFLPFTDLTSGDGSYGGGRFLDARIPEGKTIFIDFNKAYNPYCAYSIKYSCPIPPKQNDLLIRIEAGVKDFGKH</sequence>
<dbReference type="Proteomes" id="UP000271339">
    <property type="component" value="Unassembled WGS sequence"/>
</dbReference>